<reference evidence="1" key="1">
    <citation type="submission" date="2022-04" db="EMBL/GenBank/DDBJ databases">
        <title>A functionally conserved STORR gene fusion in Papaver species that diverged 16.8 million years ago.</title>
        <authorList>
            <person name="Catania T."/>
        </authorList>
    </citation>
    <scope>NUCLEOTIDE SEQUENCE</scope>
    <source>
        <strain evidence="1">S-188037</strain>
    </source>
</reference>
<evidence type="ECO:0000313" key="1">
    <source>
        <dbReference type="EMBL" id="KAI3895708.1"/>
    </source>
</evidence>
<dbReference type="AlphaFoldDB" id="A0AAD4XBV1"/>
<dbReference type="Proteomes" id="UP001202328">
    <property type="component" value="Unassembled WGS sequence"/>
</dbReference>
<evidence type="ECO:0000313" key="2">
    <source>
        <dbReference type="Proteomes" id="UP001202328"/>
    </source>
</evidence>
<sequence length="131" mass="15040">NRSRLKSPHGSAIPKVKKYISSYNKKSLAMLSLCVLCFGSWCAFTFKFGAGILQGIYEVGGKLYNLYQEILQGNHDSVEELEKTTSWIGEEFMEKLKSVEEKELISVRSVNAVRHAQIGRRKRQKFRAYFL</sequence>
<accession>A0AAD4XBV1</accession>
<feature type="non-terminal residue" evidence="1">
    <location>
        <position position="1"/>
    </location>
</feature>
<comment type="caution">
    <text evidence="1">The sequence shown here is derived from an EMBL/GenBank/DDBJ whole genome shotgun (WGS) entry which is preliminary data.</text>
</comment>
<proteinExistence type="predicted"/>
<gene>
    <name evidence="1" type="ORF">MKW98_025499</name>
</gene>
<protein>
    <submittedName>
        <fullName evidence="1">Uncharacterized protein</fullName>
    </submittedName>
</protein>
<organism evidence="1 2">
    <name type="scientific">Papaver atlanticum</name>
    <dbReference type="NCBI Taxonomy" id="357466"/>
    <lineage>
        <taxon>Eukaryota</taxon>
        <taxon>Viridiplantae</taxon>
        <taxon>Streptophyta</taxon>
        <taxon>Embryophyta</taxon>
        <taxon>Tracheophyta</taxon>
        <taxon>Spermatophyta</taxon>
        <taxon>Magnoliopsida</taxon>
        <taxon>Ranunculales</taxon>
        <taxon>Papaveraceae</taxon>
        <taxon>Papaveroideae</taxon>
        <taxon>Papaver</taxon>
    </lineage>
</organism>
<keyword evidence="2" id="KW-1185">Reference proteome</keyword>
<name>A0AAD4XBV1_9MAGN</name>
<dbReference type="EMBL" id="JAJJMB010011896">
    <property type="protein sequence ID" value="KAI3895708.1"/>
    <property type="molecule type" value="Genomic_DNA"/>
</dbReference>